<dbReference type="EMBL" id="FORA01000005">
    <property type="protein sequence ID" value="SFJ70391.1"/>
    <property type="molecule type" value="Genomic_DNA"/>
</dbReference>
<evidence type="ECO:0000259" key="1">
    <source>
        <dbReference type="Pfam" id="PF03372"/>
    </source>
</evidence>
<name>A0A1I3TL97_9RHOB</name>
<keyword evidence="2" id="KW-0540">Nuclease</keyword>
<keyword evidence="2" id="KW-0255">Endonuclease</keyword>
<feature type="domain" description="Endonuclease/exonuclease/phosphatase" evidence="1">
    <location>
        <begin position="39"/>
        <end position="302"/>
    </location>
</feature>
<keyword evidence="3" id="KW-1185">Reference proteome</keyword>
<keyword evidence="2" id="KW-0269">Exonuclease</keyword>
<dbReference type="GO" id="GO:0004519">
    <property type="term" value="F:endonuclease activity"/>
    <property type="evidence" value="ECO:0007669"/>
    <property type="project" value="UniProtKB-KW"/>
</dbReference>
<dbReference type="InterPro" id="IPR005135">
    <property type="entry name" value="Endo/exonuclease/phosphatase"/>
</dbReference>
<dbReference type="OrthoDB" id="292013at2"/>
<dbReference type="Proteomes" id="UP000199110">
    <property type="component" value="Unassembled WGS sequence"/>
</dbReference>
<keyword evidence="2" id="KW-0378">Hydrolase</keyword>
<sequence>MIWLVCATCAAPDTFRFATFDTGLGRKGPGLMLRDLQSGRDDQAEAALAVILAARADVILLADVDWDLDGVGLTALTDRLRDGGLDYPYRVALRPNSGLPSGVDLDGNGVAHEARDALGYGWFTGDSGLAILSRLPLDEIDDRSAVLWSSRSDAADVLPEAARAVVPLATTAQWVVPVQIGGTRLTLITMAAGTPVFDGPEDRNGLRNADELRWIAELAEDAALPLVLGRANLDPDRGEGDRAALLSLLTHPKLVDPMPESASAGRATVVWDSVGPMRVDYVLPPRGLGVVSAGVIWPDASDPLAQMVERAGPGRLVWVDVAIP</sequence>
<dbReference type="SUPFAM" id="SSF56219">
    <property type="entry name" value="DNase I-like"/>
    <property type="match status" value="1"/>
</dbReference>
<proteinExistence type="predicted"/>
<organism evidence="2 3">
    <name type="scientific">Jannaschia pohangensis</name>
    <dbReference type="NCBI Taxonomy" id="390807"/>
    <lineage>
        <taxon>Bacteria</taxon>
        <taxon>Pseudomonadati</taxon>
        <taxon>Pseudomonadota</taxon>
        <taxon>Alphaproteobacteria</taxon>
        <taxon>Rhodobacterales</taxon>
        <taxon>Roseobacteraceae</taxon>
        <taxon>Jannaschia</taxon>
    </lineage>
</organism>
<dbReference type="InterPro" id="IPR036691">
    <property type="entry name" value="Endo/exonu/phosph_ase_sf"/>
</dbReference>
<gene>
    <name evidence="2" type="ORF">SAMN04488095_3447</name>
</gene>
<dbReference type="AlphaFoldDB" id="A0A1I3TL97"/>
<accession>A0A1I3TL97</accession>
<dbReference type="STRING" id="390807.SAMN04488095_3447"/>
<reference evidence="2 3" key="1">
    <citation type="submission" date="2016-10" db="EMBL/GenBank/DDBJ databases">
        <authorList>
            <person name="de Groot N.N."/>
        </authorList>
    </citation>
    <scope>NUCLEOTIDE SEQUENCE [LARGE SCALE GENOMIC DNA]</scope>
    <source>
        <strain evidence="2 3">DSM 19073</strain>
    </source>
</reference>
<protein>
    <submittedName>
        <fullName evidence="2">Endonuclease/Exonuclease/phosphatase family protein</fullName>
    </submittedName>
</protein>
<dbReference type="Gene3D" id="3.60.10.10">
    <property type="entry name" value="Endonuclease/exonuclease/phosphatase"/>
    <property type="match status" value="1"/>
</dbReference>
<dbReference type="GO" id="GO:0004527">
    <property type="term" value="F:exonuclease activity"/>
    <property type="evidence" value="ECO:0007669"/>
    <property type="project" value="UniProtKB-KW"/>
</dbReference>
<evidence type="ECO:0000313" key="2">
    <source>
        <dbReference type="EMBL" id="SFJ70391.1"/>
    </source>
</evidence>
<dbReference type="Pfam" id="PF03372">
    <property type="entry name" value="Exo_endo_phos"/>
    <property type="match status" value="1"/>
</dbReference>
<evidence type="ECO:0000313" key="3">
    <source>
        <dbReference type="Proteomes" id="UP000199110"/>
    </source>
</evidence>